<organism evidence="3 4">
    <name type="scientific">Roseovarius litorisediminis</name>
    <dbReference type="NCBI Taxonomy" id="1312363"/>
    <lineage>
        <taxon>Bacteria</taxon>
        <taxon>Pseudomonadati</taxon>
        <taxon>Pseudomonadota</taxon>
        <taxon>Alphaproteobacteria</taxon>
        <taxon>Rhodobacterales</taxon>
        <taxon>Roseobacteraceae</taxon>
        <taxon>Roseovarius</taxon>
    </lineage>
</organism>
<keyword evidence="1 3" id="KW-0560">Oxidoreductase</keyword>
<evidence type="ECO:0000313" key="3">
    <source>
        <dbReference type="EMBL" id="SLN10588.1"/>
    </source>
</evidence>
<evidence type="ECO:0000256" key="1">
    <source>
        <dbReference type="ARBA" id="ARBA00023002"/>
    </source>
</evidence>
<dbReference type="PANTHER" id="PTHR13847:SF289">
    <property type="entry name" value="GLYCINE OXIDASE"/>
    <property type="match status" value="1"/>
</dbReference>
<accession>A0A1Y5R8L4</accession>
<evidence type="ECO:0000259" key="2">
    <source>
        <dbReference type="Pfam" id="PF01266"/>
    </source>
</evidence>
<dbReference type="AlphaFoldDB" id="A0A1Y5R8L4"/>
<dbReference type="InterPro" id="IPR036188">
    <property type="entry name" value="FAD/NAD-bd_sf"/>
</dbReference>
<dbReference type="InterPro" id="IPR006076">
    <property type="entry name" value="FAD-dep_OxRdtase"/>
</dbReference>
<dbReference type="PRINTS" id="PR00420">
    <property type="entry name" value="RNGMNOXGNASE"/>
</dbReference>
<sequence length="417" mass="44883">MSSETNNPVAVIGGGIVGICTALTLAERGVRVQLFDRDTPGQGASMGNAGVVSPFAVVPQSLPGTWRRIPRWLLDPLGPVALHPTYLPRFLPWALRFLKAGRQAEVERIATAMHMLNHDNVDLYRQHLKGTGHEDLIRESCYVMASRDPAKLDLSGFEMDLRRQYGPPPERIDRTELRRIEPALSADFSGAILIRGQARATDPGRICAVLLDKLKLLGGIVTQAEVVELKPDDGGSWQIITSSGTHAAEQVVLSAGAWSARLLAPLGVKVPLEAERGYHIVFPDAGVTLNNSVMDMDKKFVASSMDMGLRAAGTAEFGGLGSGPSDRRAGALATVARQMCPDLGKADYNTWSGFRPSFPDSLPAIGAIPGQPGLTAAFGHSHWGFMMGPKTGRLAADLVMARNTNIDLSSYRPDRFS</sequence>
<dbReference type="Gene3D" id="3.30.9.10">
    <property type="entry name" value="D-Amino Acid Oxidase, subunit A, domain 2"/>
    <property type="match status" value="1"/>
</dbReference>
<gene>
    <name evidence="3" type="primary">dadA_1</name>
    <name evidence="3" type="ORF">PEL8287_00175</name>
</gene>
<evidence type="ECO:0000313" key="4">
    <source>
        <dbReference type="Proteomes" id="UP000193827"/>
    </source>
</evidence>
<dbReference type="OrthoDB" id="9805337at2"/>
<dbReference type="Gene3D" id="3.50.50.60">
    <property type="entry name" value="FAD/NAD(P)-binding domain"/>
    <property type="match status" value="2"/>
</dbReference>
<dbReference type="Proteomes" id="UP000193827">
    <property type="component" value="Unassembled WGS sequence"/>
</dbReference>
<dbReference type="Pfam" id="PF01266">
    <property type="entry name" value="DAO"/>
    <property type="match status" value="1"/>
</dbReference>
<keyword evidence="4" id="KW-1185">Reference proteome</keyword>
<dbReference type="SUPFAM" id="SSF51905">
    <property type="entry name" value="FAD/NAD(P)-binding domain"/>
    <property type="match status" value="1"/>
</dbReference>
<name>A0A1Y5R8L4_9RHOB</name>
<proteinExistence type="predicted"/>
<dbReference type="RefSeq" id="WP_085890474.1">
    <property type="nucleotide sequence ID" value="NZ_FWFL01000001.1"/>
</dbReference>
<dbReference type="EC" id="1.4.99.6" evidence="3"/>
<dbReference type="PANTHER" id="PTHR13847">
    <property type="entry name" value="SARCOSINE DEHYDROGENASE-RELATED"/>
    <property type="match status" value="1"/>
</dbReference>
<feature type="domain" description="FAD dependent oxidoreductase" evidence="2">
    <location>
        <begin position="9"/>
        <end position="398"/>
    </location>
</feature>
<reference evidence="3 4" key="1">
    <citation type="submission" date="2017-03" db="EMBL/GenBank/DDBJ databases">
        <authorList>
            <person name="Afonso C.L."/>
            <person name="Miller P.J."/>
            <person name="Scott M.A."/>
            <person name="Spackman E."/>
            <person name="Goraichik I."/>
            <person name="Dimitrov K.M."/>
            <person name="Suarez D.L."/>
            <person name="Swayne D.E."/>
        </authorList>
    </citation>
    <scope>NUCLEOTIDE SEQUENCE [LARGE SCALE GENOMIC DNA]</scope>
    <source>
        <strain evidence="3 4">CECT 8287</strain>
    </source>
</reference>
<dbReference type="GO" id="GO:0005737">
    <property type="term" value="C:cytoplasm"/>
    <property type="evidence" value="ECO:0007669"/>
    <property type="project" value="TreeGrafter"/>
</dbReference>
<dbReference type="GO" id="GO:0016491">
    <property type="term" value="F:oxidoreductase activity"/>
    <property type="evidence" value="ECO:0007669"/>
    <property type="project" value="UniProtKB-KW"/>
</dbReference>
<dbReference type="EMBL" id="FWFL01000001">
    <property type="protein sequence ID" value="SLN10588.1"/>
    <property type="molecule type" value="Genomic_DNA"/>
</dbReference>
<dbReference type="SUPFAM" id="SSF54373">
    <property type="entry name" value="FAD-linked reductases, C-terminal domain"/>
    <property type="match status" value="1"/>
</dbReference>
<protein>
    <submittedName>
        <fullName evidence="3">D-amino acid dehydrogenase small subunit</fullName>
        <ecNumber evidence="3">1.4.99.6</ecNumber>
    </submittedName>
</protein>